<evidence type="ECO:0000256" key="8">
    <source>
        <dbReference type="RuleBase" id="RU361233"/>
    </source>
</evidence>
<reference evidence="10 12" key="1">
    <citation type="journal article" date="2017" name="Nature">
        <title>The sunflower genome provides insights into oil metabolism, flowering and Asterid evolution.</title>
        <authorList>
            <person name="Badouin H."/>
            <person name="Gouzy J."/>
            <person name="Grassa C.J."/>
            <person name="Murat F."/>
            <person name="Staton S.E."/>
            <person name="Cottret L."/>
            <person name="Lelandais-Briere C."/>
            <person name="Owens G.L."/>
            <person name="Carrere S."/>
            <person name="Mayjonade B."/>
            <person name="Legrand L."/>
            <person name="Gill N."/>
            <person name="Kane N.C."/>
            <person name="Bowers J.E."/>
            <person name="Hubner S."/>
            <person name="Bellec A."/>
            <person name="Berard A."/>
            <person name="Berges H."/>
            <person name="Blanchet N."/>
            <person name="Boniface M.C."/>
            <person name="Brunel D."/>
            <person name="Catrice O."/>
            <person name="Chaidir N."/>
            <person name="Claudel C."/>
            <person name="Donnadieu C."/>
            <person name="Faraut T."/>
            <person name="Fievet G."/>
            <person name="Helmstetter N."/>
            <person name="King M."/>
            <person name="Knapp S.J."/>
            <person name="Lai Z."/>
            <person name="Le Paslier M.C."/>
            <person name="Lippi Y."/>
            <person name="Lorenzon L."/>
            <person name="Mandel J.R."/>
            <person name="Marage G."/>
            <person name="Marchand G."/>
            <person name="Marquand E."/>
            <person name="Bret-Mestries E."/>
            <person name="Morien E."/>
            <person name="Nambeesan S."/>
            <person name="Nguyen T."/>
            <person name="Pegot-Espagnet P."/>
            <person name="Pouilly N."/>
            <person name="Raftis F."/>
            <person name="Sallet E."/>
            <person name="Schiex T."/>
            <person name="Thomas J."/>
            <person name="Vandecasteele C."/>
            <person name="Vares D."/>
            <person name="Vear F."/>
            <person name="Vautrin S."/>
            <person name="Crespi M."/>
            <person name="Mangin B."/>
            <person name="Burke J.M."/>
            <person name="Salse J."/>
            <person name="Munos S."/>
            <person name="Vincourt P."/>
            <person name="Rieseberg L.H."/>
            <person name="Langlade N.B."/>
        </authorList>
    </citation>
    <scope>NUCLEOTIDE SEQUENCE [LARGE SCALE GENOMIC DNA]</scope>
    <source>
        <strain evidence="12">cv. SF193</strain>
        <tissue evidence="10">Leaves</tissue>
    </source>
</reference>
<feature type="transmembrane region" description="Helical" evidence="8">
    <location>
        <begin position="21"/>
        <end position="43"/>
    </location>
</feature>
<evidence type="ECO:0000256" key="4">
    <source>
        <dbReference type="ARBA" id="ARBA00022475"/>
    </source>
</evidence>
<evidence type="ECO:0000313" key="10">
    <source>
        <dbReference type="EMBL" id="KAF5777548.1"/>
    </source>
</evidence>
<protein>
    <recommendedName>
        <fullName evidence="8">CASP-like protein</fullName>
    </recommendedName>
</protein>
<dbReference type="OMA" id="SALWIVC"/>
<comment type="subunit">
    <text evidence="3 8">Homodimer and heterodimers.</text>
</comment>
<dbReference type="FunCoup" id="A0A251T1H6">
    <property type="interactions" value="34"/>
</dbReference>
<comment type="subcellular location">
    <subcellularLocation>
        <location evidence="1 8">Cell membrane</location>
        <topology evidence="1 8">Multi-pass membrane protein</topology>
    </subcellularLocation>
</comment>
<evidence type="ECO:0000256" key="1">
    <source>
        <dbReference type="ARBA" id="ARBA00004651"/>
    </source>
</evidence>
<keyword evidence="4 8" id="KW-1003">Cell membrane</keyword>
<dbReference type="Pfam" id="PF04535">
    <property type="entry name" value="CASP_dom"/>
    <property type="match status" value="1"/>
</dbReference>
<accession>A0A251T1H6</accession>
<name>A0A251T1H6_HELAN</name>
<proteinExistence type="inferred from homology"/>
<feature type="transmembrane region" description="Helical" evidence="8">
    <location>
        <begin position="70"/>
        <end position="94"/>
    </location>
</feature>
<evidence type="ECO:0000256" key="3">
    <source>
        <dbReference type="ARBA" id="ARBA00011489"/>
    </source>
</evidence>
<dbReference type="PANTHER" id="PTHR36488:SF8">
    <property type="entry name" value="CASP-LIKE PROTEIN 1U1"/>
    <property type="match status" value="1"/>
</dbReference>
<dbReference type="InterPro" id="IPR006459">
    <property type="entry name" value="CASP/CASPL"/>
</dbReference>
<evidence type="ECO:0000256" key="2">
    <source>
        <dbReference type="ARBA" id="ARBA00007651"/>
    </source>
</evidence>
<dbReference type="EMBL" id="MNCJ02000327">
    <property type="protein sequence ID" value="KAF5777548.1"/>
    <property type="molecule type" value="Genomic_DNA"/>
</dbReference>
<evidence type="ECO:0000313" key="11">
    <source>
        <dbReference type="EMBL" id="OTG04784.1"/>
    </source>
</evidence>
<keyword evidence="5 8" id="KW-0812">Transmembrane</keyword>
<dbReference type="Gramene" id="mRNA:HanXRQr2_Chr12g0537031">
    <property type="protein sequence ID" value="mRNA:HanXRQr2_Chr12g0537031"/>
    <property type="gene ID" value="HanXRQr2_Chr12g0537031"/>
</dbReference>
<dbReference type="AlphaFoldDB" id="A0A251T1H6"/>
<organism evidence="11 12">
    <name type="scientific">Helianthus annuus</name>
    <name type="common">Common sunflower</name>
    <dbReference type="NCBI Taxonomy" id="4232"/>
    <lineage>
        <taxon>Eukaryota</taxon>
        <taxon>Viridiplantae</taxon>
        <taxon>Streptophyta</taxon>
        <taxon>Embryophyta</taxon>
        <taxon>Tracheophyta</taxon>
        <taxon>Spermatophyta</taxon>
        <taxon>Magnoliopsida</taxon>
        <taxon>eudicotyledons</taxon>
        <taxon>Gunneridae</taxon>
        <taxon>Pentapetalae</taxon>
        <taxon>asterids</taxon>
        <taxon>campanulids</taxon>
        <taxon>Asterales</taxon>
        <taxon>Asteraceae</taxon>
        <taxon>Asteroideae</taxon>
        <taxon>Heliantheae alliance</taxon>
        <taxon>Heliantheae</taxon>
        <taxon>Helianthus</taxon>
    </lineage>
</organism>
<evidence type="ECO:0000256" key="7">
    <source>
        <dbReference type="ARBA" id="ARBA00023136"/>
    </source>
</evidence>
<dbReference type="EMBL" id="CM007901">
    <property type="protein sequence ID" value="OTG04784.1"/>
    <property type="molecule type" value="Genomic_DNA"/>
</dbReference>
<sequence>MSTPEPGYKSSTGTGGVKNHVVIDVVLRVVLFATSLVALIVMVTSKQTKLVPVAPGMAISMVANFDQTPAFIYFIVAMSVACLYSIITGALSILALLKLKQGSMKLVFHFVILDTLLLGVLASATGAAGGVAYIGYKGNSHSRWNKVCNVFDSFCGHVLGSLAVSLLPSIALLLLVWLSVFMFSKKIRLN</sequence>
<dbReference type="GO" id="GO:0005886">
    <property type="term" value="C:plasma membrane"/>
    <property type="evidence" value="ECO:0007669"/>
    <property type="project" value="UniProtKB-SubCell"/>
</dbReference>
<evidence type="ECO:0000259" key="9">
    <source>
        <dbReference type="Pfam" id="PF04535"/>
    </source>
</evidence>
<reference evidence="11" key="2">
    <citation type="submission" date="2017-02" db="EMBL/GenBank/DDBJ databases">
        <title>Sunflower complete genome.</title>
        <authorList>
            <person name="Langlade N."/>
            <person name="Munos S."/>
        </authorList>
    </citation>
    <scope>NUCLEOTIDE SEQUENCE [LARGE SCALE GENOMIC DNA]</scope>
    <source>
        <tissue evidence="11">Leaves</tissue>
    </source>
</reference>
<dbReference type="PANTHER" id="PTHR36488">
    <property type="entry name" value="CASP-LIKE PROTEIN 1U1"/>
    <property type="match status" value="1"/>
</dbReference>
<feature type="domain" description="Casparian strip membrane protein" evidence="9">
    <location>
        <begin position="22"/>
        <end position="170"/>
    </location>
</feature>
<evidence type="ECO:0000256" key="6">
    <source>
        <dbReference type="ARBA" id="ARBA00022989"/>
    </source>
</evidence>
<dbReference type="InParanoid" id="A0A251T1H6"/>
<dbReference type="InterPro" id="IPR006702">
    <property type="entry name" value="CASP_dom"/>
</dbReference>
<keyword evidence="6 8" id="KW-1133">Transmembrane helix</keyword>
<dbReference type="InterPro" id="IPR044173">
    <property type="entry name" value="CASPL"/>
</dbReference>
<keyword evidence="12" id="KW-1185">Reference proteome</keyword>
<comment type="similarity">
    <text evidence="2 8">Belongs to the Casparian strip membrane proteins (CASP) family.</text>
</comment>
<evidence type="ECO:0000256" key="5">
    <source>
        <dbReference type="ARBA" id="ARBA00022692"/>
    </source>
</evidence>
<keyword evidence="7 8" id="KW-0472">Membrane</keyword>
<dbReference type="OrthoDB" id="1926504at2759"/>
<feature type="transmembrane region" description="Helical" evidence="8">
    <location>
        <begin position="156"/>
        <end position="183"/>
    </location>
</feature>
<feature type="transmembrane region" description="Helical" evidence="8">
    <location>
        <begin position="106"/>
        <end position="136"/>
    </location>
</feature>
<gene>
    <name evidence="11" type="primary">CSPL6</name>
    <name evidence="11" type="ORF">HannXRQ_Chr12g0366261</name>
    <name evidence="10" type="ORF">HanXRQr2_Chr12g0537031</name>
</gene>
<evidence type="ECO:0000313" key="12">
    <source>
        <dbReference type="Proteomes" id="UP000215914"/>
    </source>
</evidence>
<dbReference type="Proteomes" id="UP000215914">
    <property type="component" value="Chromosome 12"/>
</dbReference>
<reference evidence="10" key="3">
    <citation type="submission" date="2020-06" db="EMBL/GenBank/DDBJ databases">
        <title>Helianthus annuus Genome sequencing and assembly Release 2.</title>
        <authorList>
            <person name="Gouzy J."/>
            <person name="Langlade N."/>
            <person name="Munos S."/>
        </authorList>
    </citation>
    <scope>NUCLEOTIDE SEQUENCE</scope>
    <source>
        <tissue evidence="10">Leaves</tissue>
    </source>
</reference>
<dbReference type="NCBIfam" id="TIGR01569">
    <property type="entry name" value="A_tha_TIGR01569"/>
    <property type="match status" value="1"/>
</dbReference>